<feature type="compositionally biased region" description="Polar residues" evidence="3">
    <location>
        <begin position="313"/>
        <end position="323"/>
    </location>
</feature>
<dbReference type="AlphaFoldDB" id="A0A803QKE3"/>
<feature type="region of interest" description="Disordered" evidence="3">
    <location>
        <begin position="155"/>
        <end position="189"/>
    </location>
</feature>
<dbReference type="SMART" id="SM00093">
    <property type="entry name" value="SERPIN"/>
    <property type="match status" value="1"/>
</dbReference>
<dbReference type="InterPro" id="IPR023796">
    <property type="entry name" value="Serpin_dom"/>
</dbReference>
<dbReference type="InterPro" id="IPR042178">
    <property type="entry name" value="Serpin_sf_1"/>
</dbReference>
<keyword evidence="6" id="KW-1185">Reference proteome</keyword>
<protein>
    <recommendedName>
        <fullName evidence="4">Serpin domain-containing protein</fullName>
    </recommendedName>
</protein>
<evidence type="ECO:0000256" key="3">
    <source>
        <dbReference type="SAM" id="MobiDB-lite"/>
    </source>
</evidence>
<dbReference type="Pfam" id="PF00079">
    <property type="entry name" value="Serpin"/>
    <property type="match status" value="1"/>
</dbReference>
<feature type="domain" description="Serpin" evidence="4">
    <location>
        <begin position="320"/>
        <end position="677"/>
    </location>
</feature>
<name>A0A803QKE3_CANSA</name>
<dbReference type="InterPro" id="IPR036186">
    <property type="entry name" value="Serpin_sf"/>
</dbReference>
<reference evidence="5" key="1">
    <citation type="submission" date="2021-03" db="UniProtKB">
        <authorList>
            <consortium name="EnsemblPlants"/>
        </authorList>
    </citation>
    <scope>IDENTIFICATION</scope>
</reference>
<dbReference type="Gene3D" id="3.30.497.10">
    <property type="entry name" value="Antithrombin, subunit I, domain 2"/>
    <property type="match status" value="1"/>
</dbReference>
<dbReference type="InterPro" id="IPR042185">
    <property type="entry name" value="Serpin_sf_2"/>
</dbReference>
<dbReference type="EMBL" id="UZAU01000821">
    <property type="status" value="NOT_ANNOTATED_CDS"/>
    <property type="molecule type" value="Genomic_DNA"/>
</dbReference>
<dbReference type="Proteomes" id="UP000596661">
    <property type="component" value="Unassembled WGS sequence"/>
</dbReference>
<evidence type="ECO:0000313" key="5">
    <source>
        <dbReference type="EnsemblPlants" id="cds.evm.model.10.1639"/>
    </source>
</evidence>
<comment type="similarity">
    <text evidence="1 2">Belongs to the serpin family.</text>
</comment>
<dbReference type="CDD" id="cd02043">
    <property type="entry name" value="serpinP_plants"/>
    <property type="match status" value="1"/>
</dbReference>
<proteinExistence type="inferred from homology"/>
<dbReference type="SUPFAM" id="SSF56574">
    <property type="entry name" value="Serpins"/>
    <property type="match status" value="1"/>
</dbReference>
<feature type="compositionally biased region" description="Polar residues" evidence="3">
    <location>
        <begin position="176"/>
        <end position="189"/>
    </location>
</feature>
<dbReference type="InterPro" id="IPR023795">
    <property type="entry name" value="Serpin_CS"/>
</dbReference>
<accession>A0A803QKE3</accession>
<dbReference type="PANTHER" id="PTHR37761:SF2">
    <property type="entry name" value="OS09G0108400 PROTEIN"/>
    <property type="match status" value="1"/>
</dbReference>
<organism evidence="5 6">
    <name type="scientific">Cannabis sativa</name>
    <name type="common">Hemp</name>
    <name type="synonym">Marijuana</name>
    <dbReference type="NCBI Taxonomy" id="3483"/>
    <lineage>
        <taxon>Eukaryota</taxon>
        <taxon>Viridiplantae</taxon>
        <taxon>Streptophyta</taxon>
        <taxon>Embryophyta</taxon>
        <taxon>Tracheophyta</taxon>
        <taxon>Spermatophyta</taxon>
        <taxon>Magnoliopsida</taxon>
        <taxon>eudicotyledons</taxon>
        <taxon>Gunneridae</taxon>
        <taxon>Pentapetalae</taxon>
        <taxon>rosids</taxon>
        <taxon>fabids</taxon>
        <taxon>Rosales</taxon>
        <taxon>Cannabaceae</taxon>
        <taxon>Cannabis</taxon>
    </lineage>
</organism>
<dbReference type="Gramene" id="evm.model.10.1639">
    <property type="protein sequence ID" value="cds.evm.model.10.1639"/>
    <property type="gene ID" value="evm.TU.10.1639"/>
</dbReference>
<evidence type="ECO:0000256" key="1">
    <source>
        <dbReference type="ARBA" id="ARBA00009500"/>
    </source>
</evidence>
<feature type="region of interest" description="Disordered" evidence="3">
    <location>
        <begin position="298"/>
        <end position="323"/>
    </location>
</feature>
<evidence type="ECO:0000313" key="6">
    <source>
        <dbReference type="Proteomes" id="UP000596661"/>
    </source>
</evidence>
<feature type="compositionally biased region" description="Low complexity" evidence="3">
    <location>
        <begin position="162"/>
        <end position="175"/>
    </location>
</feature>
<evidence type="ECO:0000259" key="4">
    <source>
        <dbReference type="SMART" id="SM00093"/>
    </source>
</evidence>
<dbReference type="EnsemblPlants" id="evm.model.10.1639">
    <property type="protein sequence ID" value="cds.evm.model.10.1639"/>
    <property type="gene ID" value="evm.TU.10.1639"/>
</dbReference>
<evidence type="ECO:0000256" key="2">
    <source>
        <dbReference type="RuleBase" id="RU000411"/>
    </source>
</evidence>
<dbReference type="Gene3D" id="2.30.39.10">
    <property type="entry name" value="Alpha-1-antitrypsin, domain 1"/>
    <property type="match status" value="1"/>
</dbReference>
<dbReference type="PROSITE" id="PS00284">
    <property type="entry name" value="SERPIN"/>
    <property type="match status" value="1"/>
</dbReference>
<dbReference type="PANTHER" id="PTHR37761">
    <property type="entry name" value="OS09G0108400 PROTEIN"/>
    <property type="match status" value="1"/>
</dbReference>
<sequence length="681" mass="76559">MAGLLAWAADVVGGGGTGQGNAEGGADLIPIVFNAEQQKYVQELDQKAASLSRSIQDLRLRLPPPDISQRLPHLHAHSLASNADLALQLNSHSATREQAQLREVTLQEENTAFENAISTCENKIQEKRQEAELLRRKLEEMEETEKNLRVELENAQTELSASQSGGTEVSVSESSAFETGQDTVAPKSSTIEELENKKKELSLLEDKVHVLEKTWLEVQENALKQPTPAQREKILDKQLHSLIEQLASKQAQAEGLVSEIHVKGMELENLNGVWRRLESSSVEVNAARNRFVRSASEKGSASSDYIGEPNYKNPYSSGGRNENQQRLMLLRSGSTGRTLEQLLWFLGSQSVDELSLLSSHVTSLISPNEGSTSPRSGPLLSFVNGAWLDQRYNLKPSFEAIVKETHKAQIKNVDFCTKADESVDEVNSWAEKATRGLITELLPYGSVDPLTVLVFANALYFKGSRDTQFDVSNTRTKNFRLLNDQTVRVPFMTTTSNPFERHLYRCFDGFKVLKIPYRSGQDSRKFSMYFFLPNERDGIFNLIQMVKSNPNFLNQQYELTKDELTEFWIPKFKFSFGFEPKQTMKDMGLELPFQAGELTEVIDCPILGKDIYVSEIFHKSCIEVNEEGTEATASTAVIFEMQCQRVYPSFVADHPFLFMIREETHGIVFFFGAVLNPLLDS</sequence>